<gene>
    <name evidence="1" type="ORF">SGA01_36920</name>
</gene>
<keyword evidence="2" id="KW-1185">Reference proteome</keyword>
<proteinExistence type="predicted"/>
<reference evidence="1 2" key="1">
    <citation type="submission" date="2019-06" db="EMBL/GenBank/DDBJ databases">
        <title>Whole genome shotgun sequence of Streptomyces gardneri NBRC 12865.</title>
        <authorList>
            <person name="Hosoyama A."/>
            <person name="Uohara A."/>
            <person name="Ohji S."/>
            <person name="Ichikawa N."/>
        </authorList>
    </citation>
    <scope>NUCLEOTIDE SEQUENCE [LARGE SCALE GENOMIC DNA]</scope>
    <source>
        <strain evidence="1 2">NBRC 12865</strain>
    </source>
</reference>
<evidence type="ECO:0000313" key="1">
    <source>
        <dbReference type="EMBL" id="GEB58087.1"/>
    </source>
</evidence>
<dbReference type="EMBL" id="BJMN01000022">
    <property type="protein sequence ID" value="GEB58087.1"/>
    <property type="molecule type" value="Genomic_DNA"/>
</dbReference>
<sequence length="313" mass="33376">MDLAAGAPFLRVTGPGGEPLPWVVVRAPVVTRAQHVRLHDLADEGCRFVGATSHLGFPGAGFRDERDYGLLCEGWLHCFRDPDRFLPPNGPRVLVSESDFTDPLRVDPRRIHRRPVAHALPAELVADVVHVSGAEPWRQEAKNWPLAARCLRRLAAETGLRVLVVDAPPGAGSLPGVRSSGPLEWPSLLAVIAAARCLFVPAVLDASPRVLAEALCLDVPVVVNRSILGGWQYVNAFTGAFFDGVDDVVPAVLGTIGAAGGPRSWFTAHHGPARAGARVLRLLRSLDPSLPALSHVLLAPDPGPPKRSAPGTR</sequence>
<protein>
    <recommendedName>
        <fullName evidence="3">Glycosyl transferase family 1 domain-containing protein</fullName>
    </recommendedName>
</protein>
<dbReference type="SUPFAM" id="SSF53756">
    <property type="entry name" value="UDP-Glycosyltransferase/glycogen phosphorylase"/>
    <property type="match status" value="1"/>
</dbReference>
<dbReference type="OrthoDB" id="4106916at2"/>
<organism evidence="1 2">
    <name type="scientific">Streptomyces gardneri</name>
    <dbReference type="NCBI Taxonomy" id="66892"/>
    <lineage>
        <taxon>Bacteria</taxon>
        <taxon>Bacillati</taxon>
        <taxon>Actinomycetota</taxon>
        <taxon>Actinomycetes</taxon>
        <taxon>Kitasatosporales</taxon>
        <taxon>Streptomycetaceae</taxon>
        <taxon>Streptomyces</taxon>
    </lineage>
</organism>
<comment type="caution">
    <text evidence="1">The sequence shown here is derived from an EMBL/GenBank/DDBJ whole genome shotgun (WGS) entry which is preliminary data.</text>
</comment>
<evidence type="ECO:0000313" key="2">
    <source>
        <dbReference type="Proteomes" id="UP000315226"/>
    </source>
</evidence>
<evidence type="ECO:0008006" key="3">
    <source>
        <dbReference type="Google" id="ProtNLM"/>
    </source>
</evidence>
<dbReference type="AlphaFoldDB" id="A0A4Y3RMY0"/>
<name>A0A4Y3RMY0_9ACTN</name>
<dbReference type="RefSeq" id="WP_141297520.1">
    <property type="nucleotide sequence ID" value="NZ_BJMN01000022.1"/>
</dbReference>
<accession>A0A4Y3RMY0</accession>
<dbReference type="Proteomes" id="UP000315226">
    <property type="component" value="Unassembled WGS sequence"/>
</dbReference>